<dbReference type="CDD" id="cd00088">
    <property type="entry name" value="HPT"/>
    <property type="match status" value="1"/>
</dbReference>
<dbReference type="AlphaFoldDB" id="A0A3S8ZNG1"/>
<evidence type="ECO:0000313" key="4">
    <source>
        <dbReference type="EMBL" id="AZN35026.1"/>
    </source>
</evidence>
<organism evidence="4 5">
    <name type="scientific">Iodobacter ciconiae</name>
    <dbReference type="NCBI Taxonomy" id="2496266"/>
    <lineage>
        <taxon>Bacteria</taxon>
        <taxon>Pseudomonadati</taxon>
        <taxon>Pseudomonadota</taxon>
        <taxon>Betaproteobacteria</taxon>
        <taxon>Neisseriales</taxon>
        <taxon>Chitinibacteraceae</taxon>
        <taxon>Iodobacter</taxon>
    </lineage>
</organism>
<name>A0A3S8ZNG1_9NEIS</name>
<dbReference type="GO" id="GO:0004672">
    <property type="term" value="F:protein kinase activity"/>
    <property type="evidence" value="ECO:0007669"/>
    <property type="project" value="UniProtKB-ARBA"/>
</dbReference>
<evidence type="ECO:0000256" key="2">
    <source>
        <dbReference type="PROSITE-ProRule" id="PRU00110"/>
    </source>
</evidence>
<evidence type="ECO:0000256" key="1">
    <source>
        <dbReference type="ARBA" id="ARBA00023012"/>
    </source>
</evidence>
<dbReference type="Gene3D" id="1.20.120.160">
    <property type="entry name" value="HPT domain"/>
    <property type="match status" value="1"/>
</dbReference>
<keyword evidence="2" id="KW-0597">Phosphoprotein</keyword>
<gene>
    <name evidence="4" type="ORF">EJO50_00080</name>
</gene>
<feature type="domain" description="HPt" evidence="3">
    <location>
        <begin position="29"/>
        <end position="122"/>
    </location>
</feature>
<dbReference type="OrthoDB" id="8596183at2"/>
<evidence type="ECO:0000259" key="3">
    <source>
        <dbReference type="PROSITE" id="PS50894"/>
    </source>
</evidence>
<dbReference type="Proteomes" id="UP000282438">
    <property type="component" value="Chromosome"/>
</dbReference>
<keyword evidence="1" id="KW-0902">Two-component regulatory system</keyword>
<accession>A0A3S8ZNG1</accession>
<dbReference type="InterPro" id="IPR008207">
    <property type="entry name" value="Sig_transdc_His_kin_Hpt_dom"/>
</dbReference>
<dbReference type="Pfam" id="PF01627">
    <property type="entry name" value="Hpt"/>
    <property type="match status" value="1"/>
</dbReference>
<proteinExistence type="predicted"/>
<dbReference type="KEGG" id="iod:EJO50_00080"/>
<dbReference type="PROSITE" id="PS50894">
    <property type="entry name" value="HPT"/>
    <property type="match status" value="1"/>
</dbReference>
<protein>
    <submittedName>
        <fullName evidence="4">Hpt domain-containing protein</fullName>
    </submittedName>
</protein>
<keyword evidence="5" id="KW-1185">Reference proteome</keyword>
<dbReference type="InterPro" id="IPR036641">
    <property type="entry name" value="HPT_dom_sf"/>
</dbReference>
<evidence type="ECO:0000313" key="5">
    <source>
        <dbReference type="Proteomes" id="UP000282438"/>
    </source>
</evidence>
<sequence>MASSASNEELDKEMASINHTFEDLKTMLGMDMTDELIQLFLPTLDECLANLGAVIEAGNGDAVVSCAHKLKGAAAQLGAQTLADLCKKVEQTGRDKTLNEAWPYHDRIMSLGSAVGQCLRER</sequence>
<reference evidence="4 5" key="1">
    <citation type="submission" date="2018-12" db="EMBL/GenBank/DDBJ databases">
        <title>Complete genome sequence of Iodobacter sp. H11R3.</title>
        <authorList>
            <person name="Bae J.-W."/>
        </authorList>
    </citation>
    <scope>NUCLEOTIDE SEQUENCE [LARGE SCALE GENOMIC DNA]</scope>
    <source>
        <strain evidence="4 5">H11R3</strain>
    </source>
</reference>
<dbReference type="SUPFAM" id="SSF47226">
    <property type="entry name" value="Histidine-containing phosphotransfer domain, HPT domain"/>
    <property type="match status" value="1"/>
</dbReference>
<dbReference type="RefSeq" id="WP_125971002.1">
    <property type="nucleotide sequence ID" value="NZ_CP034433.1"/>
</dbReference>
<feature type="modified residue" description="Phosphohistidine" evidence="2">
    <location>
        <position position="68"/>
    </location>
</feature>
<dbReference type="GO" id="GO:0000160">
    <property type="term" value="P:phosphorelay signal transduction system"/>
    <property type="evidence" value="ECO:0007669"/>
    <property type="project" value="UniProtKB-KW"/>
</dbReference>
<dbReference type="EMBL" id="CP034433">
    <property type="protein sequence ID" value="AZN35026.1"/>
    <property type="molecule type" value="Genomic_DNA"/>
</dbReference>